<proteinExistence type="predicted"/>
<dbReference type="InterPro" id="IPR029063">
    <property type="entry name" value="SAM-dependent_MTases_sf"/>
</dbReference>
<dbReference type="EMBL" id="CP126970">
    <property type="protein sequence ID" value="WIM69601.1"/>
    <property type="molecule type" value="Genomic_DNA"/>
</dbReference>
<evidence type="ECO:0000313" key="5">
    <source>
        <dbReference type="EMBL" id="WIM69601.1"/>
    </source>
</evidence>
<organism evidence="5 6">
    <name type="scientific">Corynebacterium suedekumii</name>
    <dbReference type="NCBI Taxonomy" id="3049801"/>
    <lineage>
        <taxon>Bacteria</taxon>
        <taxon>Bacillati</taxon>
        <taxon>Actinomycetota</taxon>
        <taxon>Actinomycetes</taxon>
        <taxon>Mycobacteriales</taxon>
        <taxon>Corynebacteriaceae</taxon>
        <taxon>Corynebacterium</taxon>
    </lineage>
</organism>
<keyword evidence="6" id="KW-1185">Reference proteome</keyword>
<dbReference type="CDD" id="cd02440">
    <property type="entry name" value="AdoMet_MTases"/>
    <property type="match status" value="1"/>
</dbReference>
<accession>A0ABY8VIV2</accession>
<reference evidence="5 6" key="1">
    <citation type="submission" date="2023-05" db="EMBL/GenBank/DDBJ databases">
        <title>Corynebacterium suedekumii sp. nov. and Corynebacterium breve sp. nov. isolated from raw cow's milk.</title>
        <authorList>
            <person name="Baer M.K."/>
            <person name="Mehl L."/>
            <person name="Hellmuth R."/>
            <person name="Marke G."/>
            <person name="Lipski A."/>
        </authorList>
    </citation>
    <scope>NUCLEOTIDE SEQUENCE [LARGE SCALE GENOMIC DNA]</scope>
    <source>
        <strain evidence="5 6">LM112</strain>
    </source>
</reference>
<feature type="domain" description="Methyltransferase" evidence="4">
    <location>
        <begin position="43"/>
        <end position="135"/>
    </location>
</feature>
<dbReference type="InterPro" id="IPR041698">
    <property type="entry name" value="Methyltransf_25"/>
</dbReference>
<evidence type="ECO:0000256" key="3">
    <source>
        <dbReference type="ARBA" id="ARBA00022691"/>
    </source>
</evidence>
<dbReference type="Pfam" id="PF13649">
    <property type="entry name" value="Methyltransf_25"/>
    <property type="match status" value="1"/>
</dbReference>
<dbReference type="Proteomes" id="UP001238805">
    <property type="component" value="Chromosome"/>
</dbReference>
<dbReference type="EC" id="2.1.1.-" evidence="5"/>
<gene>
    <name evidence="5" type="ORF">QP029_10155</name>
</gene>
<protein>
    <submittedName>
        <fullName evidence="5">Class I SAM-dependent methyltransferase</fullName>
        <ecNumber evidence="5">2.1.1.-</ecNumber>
    </submittedName>
</protein>
<evidence type="ECO:0000256" key="2">
    <source>
        <dbReference type="ARBA" id="ARBA00022679"/>
    </source>
</evidence>
<dbReference type="GO" id="GO:0032259">
    <property type="term" value="P:methylation"/>
    <property type="evidence" value="ECO:0007669"/>
    <property type="project" value="UniProtKB-KW"/>
</dbReference>
<keyword evidence="1 5" id="KW-0489">Methyltransferase</keyword>
<dbReference type="GO" id="GO:0008168">
    <property type="term" value="F:methyltransferase activity"/>
    <property type="evidence" value="ECO:0007669"/>
    <property type="project" value="UniProtKB-KW"/>
</dbReference>
<keyword evidence="3" id="KW-0949">S-adenosyl-L-methionine</keyword>
<name>A0ABY8VIV2_9CORY</name>
<dbReference type="SUPFAM" id="SSF53335">
    <property type="entry name" value="S-adenosyl-L-methionine-dependent methyltransferases"/>
    <property type="match status" value="1"/>
</dbReference>
<dbReference type="RefSeq" id="WP_284874195.1">
    <property type="nucleotide sequence ID" value="NZ_CP126970.1"/>
</dbReference>
<dbReference type="PANTHER" id="PTHR43464">
    <property type="entry name" value="METHYLTRANSFERASE"/>
    <property type="match status" value="1"/>
</dbReference>
<dbReference type="PANTHER" id="PTHR43464:SF19">
    <property type="entry name" value="UBIQUINONE BIOSYNTHESIS O-METHYLTRANSFERASE, MITOCHONDRIAL"/>
    <property type="match status" value="1"/>
</dbReference>
<dbReference type="Gene3D" id="3.40.50.150">
    <property type="entry name" value="Vaccinia Virus protein VP39"/>
    <property type="match status" value="1"/>
</dbReference>
<keyword evidence="2 5" id="KW-0808">Transferase</keyword>
<evidence type="ECO:0000313" key="6">
    <source>
        <dbReference type="Proteomes" id="UP001238805"/>
    </source>
</evidence>
<sequence>MHDHGRPEPDDVERFYADGPRWSGLPNEALVHEAGRLTPGRALDIGCGEGADAVWLAEQGWEVTAIDPVAAALERARTLADAHGVTHRITFRQQDLTGFLDSALGTFDLVAGSYVPLPEDRDLATGICRLVGPGGALVWIHHLFDIREERMILDPGYLEPFAVAEFGGSMTYPAERNVTSGAGAHHHMDVVLRATRF</sequence>
<evidence type="ECO:0000259" key="4">
    <source>
        <dbReference type="Pfam" id="PF13649"/>
    </source>
</evidence>
<evidence type="ECO:0000256" key="1">
    <source>
        <dbReference type="ARBA" id="ARBA00022603"/>
    </source>
</evidence>